<evidence type="ECO:0000256" key="8">
    <source>
        <dbReference type="ARBA" id="ARBA00034617"/>
    </source>
</evidence>
<evidence type="ECO:0000313" key="15">
    <source>
        <dbReference type="EMBL" id="KAG1549947.1"/>
    </source>
</evidence>
<keyword evidence="2 11" id="KW-0547">Nucleotide-binding</keyword>
<dbReference type="Pfam" id="PF00580">
    <property type="entry name" value="UvrD-helicase"/>
    <property type="match status" value="1"/>
</dbReference>
<evidence type="ECO:0000259" key="13">
    <source>
        <dbReference type="PROSITE" id="PS51198"/>
    </source>
</evidence>
<protein>
    <recommendedName>
        <fullName evidence="9">DNA 3'-5' helicase</fullName>
        <ecNumber evidence="9">5.6.2.4</ecNumber>
    </recommendedName>
</protein>
<keyword evidence="3 11" id="KW-0378">Hydrolase</keyword>
<comment type="catalytic activity">
    <reaction evidence="8">
        <text>Couples ATP hydrolysis with the unwinding of duplex DNA by translocating in the 3'-5' direction.</text>
        <dbReference type="EC" id="5.6.2.4"/>
    </reaction>
</comment>
<comment type="similarity">
    <text evidence="1">Belongs to the helicase family. UvrD subfamily.</text>
</comment>
<dbReference type="Pfam" id="PF13361">
    <property type="entry name" value="UvrD_C"/>
    <property type="match status" value="1"/>
</dbReference>
<evidence type="ECO:0000256" key="5">
    <source>
        <dbReference type="ARBA" id="ARBA00022840"/>
    </source>
</evidence>
<evidence type="ECO:0000256" key="2">
    <source>
        <dbReference type="ARBA" id="ARBA00022741"/>
    </source>
</evidence>
<evidence type="ECO:0000256" key="7">
    <source>
        <dbReference type="ARBA" id="ARBA00023235"/>
    </source>
</evidence>
<evidence type="ECO:0000256" key="12">
    <source>
        <dbReference type="SAM" id="MobiDB-lite"/>
    </source>
</evidence>
<dbReference type="GO" id="GO:0003677">
    <property type="term" value="F:DNA binding"/>
    <property type="evidence" value="ECO:0007669"/>
    <property type="project" value="UniProtKB-KW"/>
</dbReference>
<dbReference type="OrthoDB" id="1470711at2759"/>
<dbReference type="PROSITE" id="PS51198">
    <property type="entry name" value="UVRD_HELICASE_ATP_BIND"/>
    <property type="match status" value="1"/>
</dbReference>
<evidence type="ECO:0000256" key="11">
    <source>
        <dbReference type="PROSITE-ProRule" id="PRU00560"/>
    </source>
</evidence>
<feature type="compositionally biased region" description="Basic and acidic residues" evidence="12">
    <location>
        <begin position="1194"/>
        <end position="1215"/>
    </location>
</feature>
<feature type="region of interest" description="Disordered" evidence="12">
    <location>
        <begin position="1108"/>
        <end position="1132"/>
    </location>
</feature>
<keyword evidence="5 11" id="KW-0067">ATP-binding</keyword>
<dbReference type="PANTHER" id="PTHR11070:SF2">
    <property type="entry name" value="ATP-DEPENDENT DNA HELICASE SRS2"/>
    <property type="match status" value="1"/>
</dbReference>
<feature type="region of interest" description="Disordered" evidence="12">
    <location>
        <begin position="1171"/>
        <end position="1215"/>
    </location>
</feature>
<comment type="caution">
    <text evidence="15">The sequence shown here is derived from an EMBL/GenBank/DDBJ whole genome shotgun (WGS) entry which is preliminary data.</text>
</comment>
<dbReference type="Gene3D" id="1.10.486.10">
    <property type="entry name" value="PCRA, domain 4"/>
    <property type="match status" value="2"/>
</dbReference>
<evidence type="ECO:0000256" key="4">
    <source>
        <dbReference type="ARBA" id="ARBA00022806"/>
    </source>
</evidence>
<name>A0A9P6YJC4_RHIOR</name>
<evidence type="ECO:0000259" key="14">
    <source>
        <dbReference type="PROSITE" id="PS51217"/>
    </source>
</evidence>
<dbReference type="Gene3D" id="3.40.50.300">
    <property type="entry name" value="P-loop containing nucleotide triphosphate hydrolases"/>
    <property type="match status" value="3"/>
</dbReference>
<proteinExistence type="inferred from homology"/>
<dbReference type="Proteomes" id="UP000717996">
    <property type="component" value="Unassembled WGS sequence"/>
</dbReference>
<evidence type="ECO:0000256" key="6">
    <source>
        <dbReference type="ARBA" id="ARBA00023125"/>
    </source>
</evidence>
<dbReference type="GO" id="GO:0005634">
    <property type="term" value="C:nucleus"/>
    <property type="evidence" value="ECO:0007669"/>
    <property type="project" value="TreeGrafter"/>
</dbReference>
<evidence type="ECO:0000256" key="3">
    <source>
        <dbReference type="ARBA" id="ARBA00022801"/>
    </source>
</evidence>
<dbReference type="AlphaFoldDB" id="A0A9P6YJC4"/>
<dbReference type="InterPro" id="IPR014017">
    <property type="entry name" value="DNA_helicase_UvrD-like_C"/>
</dbReference>
<dbReference type="SUPFAM" id="SSF52540">
    <property type="entry name" value="P-loop containing nucleoside triphosphate hydrolases"/>
    <property type="match status" value="1"/>
</dbReference>
<reference evidence="15" key="1">
    <citation type="journal article" date="2020" name="Microb. Genom.">
        <title>Genetic diversity of clinical and environmental Mucorales isolates obtained from an investigation of mucormycosis cases among solid organ transplant recipients.</title>
        <authorList>
            <person name="Nguyen M.H."/>
            <person name="Kaul D."/>
            <person name="Muto C."/>
            <person name="Cheng S.J."/>
            <person name="Richter R.A."/>
            <person name="Bruno V.M."/>
            <person name="Liu G."/>
            <person name="Beyhan S."/>
            <person name="Sundermann A.J."/>
            <person name="Mounaud S."/>
            <person name="Pasculle A.W."/>
            <person name="Nierman W.C."/>
            <person name="Driscoll E."/>
            <person name="Cumbie R."/>
            <person name="Clancy C.J."/>
            <person name="Dupont C.L."/>
        </authorList>
    </citation>
    <scope>NUCLEOTIDE SEQUENCE</scope>
    <source>
        <strain evidence="15">GL16</strain>
    </source>
</reference>
<dbReference type="EMBL" id="JAANIT010000245">
    <property type="protein sequence ID" value="KAG1549947.1"/>
    <property type="molecule type" value="Genomic_DNA"/>
</dbReference>
<evidence type="ECO:0000256" key="9">
    <source>
        <dbReference type="ARBA" id="ARBA00034808"/>
    </source>
</evidence>
<dbReference type="CDD" id="cd17932">
    <property type="entry name" value="DEXQc_UvrD"/>
    <property type="match status" value="1"/>
</dbReference>
<dbReference type="InterPro" id="IPR013986">
    <property type="entry name" value="DExx_box_DNA_helicase_dom_sf"/>
</dbReference>
<comment type="catalytic activity">
    <reaction evidence="10">
        <text>ATP + H2O = ADP + phosphate + H(+)</text>
        <dbReference type="Rhea" id="RHEA:13065"/>
        <dbReference type="ChEBI" id="CHEBI:15377"/>
        <dbReference type="ChEBI" id="CHEBI:15378"/>
        <dbReference type="ChEBI" id="CHEBI:30616"/>
        <dbReference type="ChEBI" id="CHEBI:43474"/>
        <dbReference type="ChEBI" id="CHEBI:456216"/>
        <dbReference type="EC" id="5.6.2.4"/>
    </reaction>
</comment>
<dbReference type="GO" id="GO:0000725">
    <property type="term" value="P:recombinational repair"/>
    <property type="evidence" value="ECO:0007669"/>
    <property type="project" value="TreeGrafter"/>
</dbReference>
<feature type="domain" description="UvrD-like helicase ATP-binding" evidence="13">
    <location>
        <begin position="401"/>
        <end position="678"/>
    </location>
</feature>
<dbReference type="GO" id="GO:0016787">
    <property type="term" value="F:hydrolase activity"/>
    <property type="evidence" value="ECO:0007669"/>
    <property type="project" value="UniProtKB-UniRule"/>
</dbReference>
<dbReference type="PANTHER" id="PTHR11070">
    <property type="entry name" value="UVRD / RECB / PCRA DNA HELICASE FAMILY MEMBER"/>
    <property type="match status" value="1"/>
</dbReference>
<sequence>MEEESTINITFDILKSLCIADNIKRDQVDTVDHFIKLVKELQKFPGKRCRDPGYSKRLSDCLRDAKRDYYRTSRIIRKEEKKVALKIINNLAAPVEDLFNYTQSIYNDIVSEKTPAQILCNKQLEEINQGAVHLEESKLDKKDFESWTQALFDSAHETRMQIQAIRDSTDYDYYVRVLQEQWEAAQPFHHPEMRRQEIAEDTLAHLLNLPSRQEKAQKKKEMENLLMSTLQSYLKDAVDDYGFKHIKNYSQLKNNVIVCQEQGSVWEDVDSSKVLKKRKTITEDNRRRINKILKEVDEIIVPAHKQGELFCEKYLEKLSVELDHVHDIMQNHSEIIKTLANPDNKDSLEKNDIDTFPTVISYNDENSCLSTALAALVTRCTKSYVSEIEEQINQIRDQINNDDNKRQKQSVLSDATTLQILAGPGSGKTRVLTCRVAYLVIEKGIAPKNIIVVTFTNKAANEMKMRLVHLIGEVKTGALLIGTFHSICCRLLRRHGKVIGLKSDFTIADNTTRKDKAMSECLGDFTRVTMKAGAIYGTISNAKSKRIDHVQFAKDNKKGYMKDIAIIYKEYERQLANLNLVDFDNLLMMCCNLLEKKTDVLQNVKCILVDEYQDTNVIQYDLLKLMMAQINNKTVTIVGDPDQSIFGWRSAEPKNFSKMAEEFEQTQSISLEQNYRSTASILGAALHVIKQDPDRVDKSLFTNNPGGIPISLITVRDQTKQADFVASEIRKVITYSKGLIQYKDIAVLMRMNFISNDLETSFRNHKIPYVVVGGDRFFSRMEVKDIISYLEFIYNPSNVLAFQRIINVPKRGIGATTLKKITDLYESQQERSDLLTTLISIINGKISMGALVVNKLKQFVNICSHVREMMKDKEDVATILTYIIEKIEYEEYLKTNYHQDHIARWQNVGELINIATERPELREDSEDFLNNDDLLLNEEDHEPDDVDTVDMTLILKEEEEEHIEPLEVLEVEGVVSSDPIADFLEFCALCSNQKEQEEAEGGKVTIATIHASKGLEWPCVFIVTCVDGVIPHSRADLYEEGRLLYVGMTRSKFILYCISPTVRQQFGDYITNQKSRFLDGMDQSLYTNRAPDWDNDIRNMLALTLNKPAPSPDDTLVTKKSKNEKKMKRGEEKYGSCSQPVYTDIRFGLDGNKADLLSLGGFSSAANINEPYYSSSQPYTKRNKSIISMSQPLPKKEILDDEDDRKKRIKKEERN</sequence>
<evidence type="ECO:0000313" key="16">
    <source>
        <dbReference type="Proteomes" id="UP000717996"/>
    </source>
</evidence>
<dbReference type="InterPro" id="IPR014016">
    <property type="entry name" value="UvrD-like_ATP-bd"/>
</dbReference>
<evidence type="ECO:0000256" key="1">
    <source>
        <dbReference type="ARBA" id="ARBA00009922"/>
    </source>
</evidence>
<dbReference type="InterPro" id="IPR000212">
    <property type="entry name" value="DNA_helicase_UvrD/REP"/>
</dbReference>
<feature type="compositionally biased region" description="Polar residues" evidence="12">
    <location>
        <begin position="1171"/>
        <end position="1191"/>
    </location>
</feature>
<organism evidence="15 16">
    <name type="scientific">Rhizopus oryzae</name>
    <name type="common">Mucormycosis agent</name>
    <name type="synonym">Rhizopus arrhizus var. delemar</name>
    <dbReference type="NCBI Taxonomy" id="64495"/>
    <lineage>
        <taxon>Eukaryota</taxon>
        <taxon>Fungi</taxon>
        <taxon>Fungi incertae sedis</taxon>
        <taxon>Mucoromycota</taxon>
        <taxon>Mucoromycotina</taxon>
        <taxon>Mucoromycetes</taxon>
        <taxon>Mucorales</taxon>
        <taxon>Mucorineae</taxon>
        <taxon>Rhizopodaceae</taxon>
        <taxon>Rhizopus</taxon>
    </lineage>
</organism>
<dbReference type="Gene3D" id="1.10.10.160">
    <property type="match status" value="1"/>
</dbReference>
<feature type="domain" description="UvrD-like helicase C-terminal" evidence="14">
    <location>
        <begin position="679"/>
        <end position="1014"/>
    </location>
</feature>
<keyword evidence="4 11" id="KW-0347">Helicase</keyword>
<evidence type="ECO:0000256" key="10">
    <source>
        <dbReference type="ARBA" id="ARBA00048988"/>
    </source>
</evidence>
<keyword evidence="7" id="KW-0413">Isomerase</keyword>
<accession>A0A9P6YJC4</accession>
<dbReference type="PROSITE" id="PS51217">
    <property type="entry name" value="UVRD_HELICASE_CTER"/>
    <property type="match status" value="1"/>
</dbReference>
<keyword evidence="6" id="KW-0238">DNA-binding</keyword>
<dbReference type="InterPro" id="IPR027417">
    <property type="entry name" value="P-loop_NTPase"/>
</dbReference>
<dbReference type="EC" id="5.6.2.4" evidence="9"/>
<dbReference type="GO" id="GO:0005524">
    <property type="term" value="F:ATP binding"/>
    <property type="evidence" value="ECO:0007669"/>
    <property type="project" value="UniProtKB-UniRule"/>
</dbReference>
<feature type="compositionally biased region" description="Basic residues" evidence="12">
    <location>
        <begin position="1119"/>
        <end position="1128"/>
    </location>
</feature>
<gene>
    <name evidence="15" type="ORF">G6F51_002754</name>
</gene>
<feature type="binding site" evidence="11">
    <location>
        <begin position="422"/>
        <end position="429"/>
    </location>
    <ligand>
        <name>ATP</name>
        <dbReference type="ChEBI" id="CHEBI:30616"/>
    </ligand>
</feature>
<dbReference type="GO" id="GO:0043138">
    <property type="term" value="F:3'-5' DNA helicase activity"/>
    <property type="evidence" value="ECO:0007669"/>
    <property type="project" value="UniProtKB-EC"/>
</dbReference>